<evidence type="ECO:0000313" key="3">
    <source>
        <dbReference type="Proteomes" id="UP000567179"/>
    </source>
</evidence>
<name>A0A8H5EWU8_9AGAR</name>
<reference evidence="2 3" key="1">
    <citation type="journal article" date="2020" name="ISME J.">
        <title>Uncovering the hidden diversity of litter-decomposition mechanisms in mushroom-forming fungi.</title>
        <authorList>
            <person name="Floudas D."/>
            <person name="Bentzer J."/>
            <person name="Ahren D."/>
            <person name="Johansson T."/>
            <person name="Persson P."/>
            <person name="Tunlid A."/>
        </authorList>
    </citation>
    <scope>NUCLEOTIDE SEQUENCE [LARGE SCALE GENOMIC DNA]</scope>
    <source>
        <strain evidence="2 3">CBS 101986</strain>
    </source>
</reference>
<organism evidence="2 3">
    <name type="scientific">Psilocybe cf. subviscida</name>
    <dbReference type="NCBI Taxonomy" id="2480587"/>
    <lineage>
        <taxon>Eukaryota</taxon>
        <taxon>Fungi</taxon>
        <taxon>Dikarya</taxon>
        <taxon>Basidiomycota</taxon>
        <taxon>Agaricomycotina</taxon>
        <taxon>Agaricomycetes</taxon>
        <taxon>Agaricomycetidae</taxon>
        <taxon>Agaricales</taxon>
        <taxon>Agaricineae</taxon>
        <taxon>Strophariaceae</taxon>
        <taxon>Psilocybe</taxon>
    </lineage>
</organism>
<dbReference type="GO" id="GO:0005524">
    <property type="term" value="F:ATP binding"/>
    <property type="evidence" value="ECO:0007669"/>
    <property type="project" value="InterPro"/>
</dbReference>
<gene>
    <name evidence="2" type="ORF">D9619_007498</name>
</gene>
<dbReference type="InterPro" id="IPR011009">
    <property type="entry name" value="Kinase-like_dom_sf"/>
</dbReference>
<dbReference type="EMBL" id="JAACJJ010000043">
    <property type="protein sequence ID" value="KAF5314968.1"/>
    <property type="molecule type" value="Genomic_DNA"/>
</dbReference>
<feature type="domain" description="Protein kinase" evidence="1">
    <location>
        <begin position="1"/>
        <end position="276"/>
    </location>
</feature>
<evidence type="ECO:0000313" key="2">
    <source>
        <dbReference type="EMBL" id="KAF5314968.1"/>
    </source>
</evidence>
<dbReference type="AlphaFoldDB" id="A0A8H5EWU8"/>
<comment type="caution">
    <text evidence="2">The sequence shown here is derived from an EMBL/GenBank/DDBJ whole genome shotgun (WGS) entry which is preliminary data.</text>
</comment>
<accession>A0A8H5EWU8</accession>
<dbReference type="PROSITE" id="PS50011">
    <property type="entry name" value="PROTEIN_KINASE_DOM"/>
    <property type="match status" value="1"/>
</dbReference>
<dbReference type="Gene3D" id="1.10.510.10">
    <property type="entry name" value="Transferase(Phosphotransferase) domain 1"/>
    <property type="match status" value="1"/>
</dbReference>
<proteinExistence type="predicted"/>
<keyword evidence="3" id="KW-1185">Reference proteome</keyword>
<dbReference type="InterPro" id="IPR000719">
    <property type="entry name" value="Prot_kinase_dom"/>
</dbReference>
<evidence type="ECO:0000259" key="1">
    <source>
        <dbReference type="PROSITE" id="PS50011"/>
    </source>
</evidence>
<protein>
    <recommendedName>
        <fullName evidence="1">Protein kinase domain-containing protein</fullName>
    </recommendedName>
</protein>
<dbReference type="OrthoDB" id="5987198at2759"/>
<dbReference type="Proteomes" id="UP000567179">
    <property type="component" value="Unassembled WGS sequence"/>
</dbReference>
<dbReference type="GO" id="GO:0004672">
    <property type="term" value="F:protein kinase activity"/>
    <property type="evidence" value="ECO:0007669"/>
    <property type="project" value="InterPro"/>
</dbReference>
<dbReference type="SUPFAM" id="SSF56112">
    <property type="entry name" value="Protein kinase-like (PK-like)"/>
    <property type="match status" value="1"/>
</dbReference>
<sequence>MTTSQWPFIIDAVRISDGKKVVVKMVPTNTDELPMIQFLNKPDLRTDKRNKMVEVIDMLLLPDTDEYALVVMPRLMLFVVIPFQFVGEVCSAFLEFLEGLSFFHEHGIAHRDACLLNMMMDSEDVTGNNFHFCQVTHTEDDVTKYIQYKARRDVAPMRYSFIDVGISKRYPLDCQDRTMSGLWGQDKTLPEFRDGISGPIDPFKTDICQLGSVFARIVQYEGLSMLSPITTQMTLPQPELRPTSKEVYMQLVDLVASFTEDDLAQRVWYMESTPAVRKRLESGKESPPELLKLWHCLTPYYVKK</sequence>